<comment type="caution">
    <text evidence="2">The sequence shown here is derived from an EMBL/GenBank/DDBJ whole genome shotgun (WGS) entry which is preliminary data.</text>
</comment>
<evidence type="ECO:0000313" key="3">
    <source>
        <dbReference type="Proteomes" id="UP001162060"/>
    </source>
</evidence>
<feature type="region of interest" description="Disordered" evidence="1">
    <location>
        <begin position="1"/>
        <end position="104"/>
    </location>
</feature>
<protein>
    <submittedName>
        <fullName evidence="2">Uncharacterized protein</fullName>
    </submittedName>
</protein>
<dbReference type="EMBL" id="CAKLBY020000151">
    <property type="protein sequence ID" value="CAK7929068.1"/>
    <property type="molecule type" value="Genomic_DNA"/>
</dbReference>
<gene>
    <name evidence="2" type="ORF">PM001_LOCUS14218</name>
</gene>
<proteinExistence type="predicted"/>
<sequence>MYEGIDNLKSLYDRAGKTFSGGPSAAQDVPRRTTQSDPVRQPPVGSGAPKYPRTEDSRATGRDNSPDVRSRRGVSTAAQLDSAGHRERPLMEVEEEGKRSPNYRGDPCVLESFFDRVTQGLRNDLEHERDRRLQLADTVSSIELTRGIVDRSRDVITALQTLVDAHHREYKALCEMLGRKGVLHRKKKRTDGTA</sequence>
<evidence type="ECO:0000313" key="2">
    <source>
        <dbReference type="EMBL" id="CAK7929068.1"/>
    </source>
</evidence>
<accession>A0AAV1U6X1</accession>
<feature type="compositionally biased region" description="Basic and acidic residues" evidence="1">
    <location>
        <begin position="52"/>
        <end position="70"/>
    </location>
</feature>
<name>A0AAV1U6X1_9STRA</name>
<dbReference type="Proteomes" id="UP001162060">
    <property type="component" value="Unassembled WGS sequence"/>
</dbReference>
<evidence type="ECO:0000256" key="1">
    <source>
        <dbReference type="SAM" id="MobiDB-lite"/>
    </source>
</evidence>
<feature type="compositionally biased region" description="Basic and acidic residues" evidence="1">
    <location>
        <begin position="83"/>
        <end position="99"/>
    </location>
</feature>
<dbReference type="AlphaFoldDB" id="A0AAV1U6X1"/>
<reference evidence="2" key="1">
    <citation type="submission" date="2024-01" db="EMBL/GenBank/DDBJ databases">
        <authorList>
            <person name="Webb A."/>
        </authorList>
    </citation>
    <scope>NUCLEOTIDE SEQUENCE</scope>
    <source>
        <strain evidence="2">Pm1</strain>
    </source>
</reference>
<organism evidence="2 3">
    <name type="scientific">Peronospora matthiolae</name>
    <dbReference type="NCBI Taxonomy" id="2874970"/>
    <lineage>
        <taxon>Eukaryota</taxon>
        <taxon>Sar</taxon>
        <taxon>Stramenopiles</taxon>
        <taxon>Oomycota</taxon>
        <taxon>Peronosporomycetes</taxon>
        <taxon>Peronosporales</taxon>
        <taxon>Peronosporaceae</taxon>
        <taxon>Peronospora</taxon>
    </lineage>
</organism>